<dbReference type="EC" id="2.3.1.30" evidence="5"/>
<dbReference type="Gene3D" id="2.160.10.10">
    <property type="entry name" value="Hexapeptide repeat proteins"/>
    <property type="match status" value="1"/>
</dbReference>
<dbReference type="AlphaFoldDB" id="A0A518C177"/>
<evidence type="ECO:0000313" key="6">
    <source>
        <dbReference type="Proteomes" id="UP000320386"/>
    </source>
</evidence>
<dbReference type="Proteomes" id="UP000320386">
    <property type="component" value="Chromosome"/>
</dbReference>
<keyword evidence="6" id="KW-1185">Reference proteome</keyword>
<dbReference type="PANTHER" id="PTHR42811">
    <property type="entry name" value="SERINE ACETYLTRANSFERASE"/>
    <property type="match status" value="1"/>
</dbReference>
<dbReference type="InterPro" id="IPR018357">
    <property type="entry name" value="Hexapep_transf_CS"/>
</dbReference>
<evidence type="ECO:0000256" key="4">
    <source>
        <dbReference type="ARBA" id="ARBA00023315"/>
    </source>
</evidence>
<keyword evidence="4 5" id="KW-0012">Acyltransferase</keyword>
<dbReference type="InterPro" id="IPR045304">
    <property type="entry name" value="LbH_SAT"/>
</dbReference>
<dbReference type="CDD" id="cd03354">
    <property type="entry name" value="LbH_SAT"/>
    <property type="match status" value="1"/>
</dbReference>
<comment type="similarity">
    <text evidence="1">Belongs to the transferase hexapeptide repeat family.</text>
</comment>
<proteinExistence type="inferred from homology"/>
<name>A0A518C177_9BACT</name>
<evidence type="ECO:0000313" key="5">
    <source>
        <dbReference type="EMBL" id="QDU72981.1"/>
    </source>
</evidence>
<reference evidence="5 6" key="1">
    <citation type="submission" date="2019-02" db="EMBL/GenBank/DDBJ databases">
        <title>Deep-cultivation of Planctomycetes and their phenomic and genomic characterization uncovers novel biology.</title>
        <authorList>
            <person name="Wiegand S."/>
            <person name="Jogler M."/>
            <person name="Boedeker C."/>
            <person name="Pinto D."/>
            <person name="Vollmers J."/>
            <person name="Rivas-Marin E."/>
            <person name="Kohn T."/>
            <person name="Peeters S.H."/>
            <person name="Heuer A."/>
            <person name="Rast P."/>
            <person name="Oberbeckmann S."/>
            <person name="Bunk B."/>
            <person name="Jeske O."/>
            <person name="Meyerdierks A."/>
            <person name="Storesund J.E."/>
            <person name="Kallscheuer N."/>
            <person name="Luecker S."/>
            <person name="Lage O.M."/>
            <person name="Pohl T."/>
            <person name="Merkel B.J."/>
            <person name="Hornburger P."/>
            <person name="Mueller R.-W."/>
            <person name="Bruemmer F."/>
            <person name="Labrenz M."/>
            <person name="Spormann A.M."/>
            <person name="Op den Camp H."/>
            <person name="Overmann J."/>
            <person name="Amann R."/>
            <person name="Jetten M.S.M."/>
            <person name="Mascher T."/>
            <person name="Medema M.H."/>
            <person name="Devos D.P."/>
            <person name="Kaster A.-K."/>
            <person name="Ovreas L."/>
            <person name="Rohde M."/>
            <person name="Galperin M.Y."/>
            <person name="Jogler C."/>
        </authorList>
    </citation>
    <scope>NUCLEOTIDE SEQUENCE [LARGE SCALE GENOMIC DNA]</scope>
    <source>
        <strain evidence="5 6">Pan265</strain>
    </source>
</reference>
<evidence type="ECO:0000256" key="1">
    <source>
        <dbReference type="ARBA" id="ARBA00007274"/>
    </source>
</evidence>
<dbReference type="Pfam" id="PF00132">
    <property type="entry name" value="Hexapep"/>
    <property type="match status" value="1"/>
</dbReference>
<keyword evidence="3" id="KW-0677">Repeat</keyword>
<organism evidence="5 6">
    <name type="scientific">Mucisphaera calidilacus</name>
    <dbReference type="NCBI Taxonomy" id="2527982"/>
    <lineage>
        <taxon>Bacteria</taxon>
        <taxon>Pseudomonadati</taxon>
        <taxon>Planctomycetota</taxon>
        <taxon>Phycisphaerae</taxon>
        <taxon>Phycisphaerales</taxon>
        <taxon>Phycisphaeraceae</taxon>
        <taxon>Mucisphaera</taxon>
    </lineage>
</organism>
<dbReference type="KEGG" id="mcad:Pan265_28590"/>
<keyword evidence="2 5" id="KW-0808">Transferase</keyword>
<dbReference type="RefSeq" id="WP_145447123.1">
    <property type="nucleotide sequence ID" value="NZ_CP036280.1"/>
</dbReference>
<gene>
    <name evidence="5" type="primary">cysE_2</name>
    <name evidence="5" type="ORF">Pan265_28590</name>
</gene>
<sequence length="193" mass="21386">MSEDACRSEFALDPGDRNTNPEGMGLFALLAEDLRAHHRRLFCHGFWALAIHRFGNWRMGFRWRVVRAPLTLVYRFLFVVSEWVLGVHLPYTTRVGRRVRIEHFGGLILVARSIGDDTVIRQNTTFGALDDARVGQYPVIGSRVEIGCGVAILGPVRVGDDAVIGANAVVVRDVEAGAVVGGVPARVIRRREV</sequence>
<dbReference type="InterPro" id="IPR011004">
    <property type="entry name" value="Trimer_LpxA-like_sf"/>
</dbReference>
<dbReference type="InterPro" id="IPR001451">
    <property type="entry name" value="Hexapep"/>
</dbReference>
<accession>A0A518C177</accession>
<dbReference type="SUPFAM" id="SSF51161">
    <property type="entry name" value="Trimeric LpxA-like enzymes"/>
    <property type="match status" value="1"/>
</dbReference>
<dbReference type="PROSITE" id="PS00101">
    <property type="entry name" value="HEXAPEP_TRANSFERASES"/>
    <property type="match status" value="1"/>
</dbReference>
<dbReference type="EMBL" id="CP036280">
    <property type="protein sequence ID" value="QDU72981.1"/>
    <property type="molecule type" value="Genomic_DNA"/>
</dbReference>
<dbReference type="OrthoDB" id="9801456at2"/>
<evidence type="ECO:0000256" key="2">
    <source>
        <dbReference type="ARBA" id="ARBA00022679"/>
    </source>
</evidence>
<protein>
    <submittedName>
        <fullName evidence="5">Serine acetyltransferase</fullName>
        <ecNumber evidence="5">2.3.1.30</ecNumber>
    </submittedName>
</protein>
<dbReference type="GO" id="GO:0009001">
    <property type="term" value="F:serine O-acetyltransferase activity"/>
    <property type="evidence" value="ECO:0007669"/>
    <property type="project" value="UniProtKB-EC"/>
</dbReference>
<evidence type="ECO:0000256" key="3">
    <source>
        <dbReference type="ARBA" id="ARBA00022737"/>
    </source>
</evidence>